<gene>
    <name evidence="2" type="ORF">K435DRAFT_691818</name>
</gene>
<feature type="chain" id="PRO_5020234813" evidence="1">
    <location>
        <begin position="24"/>
        <end position="162"/>
    </location>
</feature>
<evidence type="ECO:0000256" key="1">
    <source>
        <dbReference type="SAM" id="SignalP"/>
    </source>
</evidence>
<dbReference type="OrthoDB" id="3234968at2759"/>
<dbReference type="EMBL" id="ML179742">
    <property type="protein sequence ID" value="THU82293.1"/>
    <property type="molecule type" value="Genomic_DNA"/>
</dbReference>
<evidence type="ECO:0000313" key="3">
    <source>
        <dbReference type="Proteomes" id="UP000297245"/>
    </source>
</evidence>
<organism evidence="2 3">
    <name type="scientific">Dendrothele bispora (strain CBS 962.96)</name>
    <dbReference type="NCBI Taxonomy" id="1314807"/>
    <lineage>
        <taxon>Eukaryota</taxon>
        <taxon>Fungi</taxon>
        <taxon>Dikarya</taxon>
        <taxon>Basidiomycota</taxon>
        <taxon>Agaricomycotina</taxon>
        <taxon>Agaricomycetes</taxon>
        <taxon>Agaricomycetidae</taxon>
        <taxon>Agaricales</taxon>
        <taxon>Agaricales incertae sedis</taxon>
        <taxon>Dendrothele</taxon>
    </lineage>
</organism>
<feature type="signal peptide" evidence="1">
    <location>
        <begin position="1"/>
        <end position="23"/>
    </location>
</feature>
<keyword evidence="1" id="KW-0732">Signal</keyword>
<reference evidence="2 3" key="1">
    <citation type="journal article" date="2019" name="Nat. Ecol. Evol.">
        <title>Megaphylogeny resolves global patterns of mushroom evolution.</title>
        <authorList>
            <person name="Varga T."/>
            <person name="Krizsan K."/>
            <person name="Foldi C."/>
            <person name="Dima B."/>
            <person name="Sanchez-Garcia M."/>
            <person name="Sanchez-Ramirez S."/>
            <person name="Szollosi G.J."/>
            <person name="Szarkandi J.G."/>
            <person name="Papp V."/>
            <person name="Albert L."/>
            <person name="Andreopoulos W."/>
            <person name="Angelini C."/>
            <person name="Antonin V."/>
            <person name="Barry K.W."/>
            <person name="Bougher N.L."/>
            <person name="Buchanan P."/>
            <person name="Buyck B."/>
            <person name="Bense V."/>
            <person name="Catcheside P."/>
            <person name="Chovatia M."/>
            <person name="Cooper J."/>
            <person name="Damon W."/>
            <person name="Desjardin D."/>
            <person name="Finy P."/>
            <person name="Geml J."/>
            <person name="Haridas S."/>
            <person name="Hughes K."/>
            <person name="Justo A."/>
            <person name="Karasinski D."/>
            <person name="Kautmanova I."/>
            <person name="Kiss B."/>
            <person name="Kocsube S."/>
            <person name="Kotiranta H."/>
            <person name="LaButti K.M."/>
            <person name="Lechner B.E."/>
            <person name="Liimatainen K."/>
            <person name="Lipzen A."/>
            <person name="Lukacs Z."/>
            <person name="Mihaltcheva S."/>
            <person name="Morgado L.N."/>
            <person name="Niskanen T."/>
            <person name="Noordeloos M.E."/>
            <person name="Ohm R.A."/>
            <person name="Ortiz-Santana B."/>
            <person name="Ovrebo C."/>
            <person name="Racz N."/>
            <person name="Riley R."/>
            <person name="Savchenko A."/>
            <person name="Shiryaev A."/>
            <person name="Soop K."/>
            <person name="Spirin V."/>
            <person name="Szebenyi C."/>
            <person name="Tomsovsky M."/>
            <person name="Tulloss R.E."/>
            <person name="Uehling J."/>
            <person name="Grigoriev I.V."/>
            <person name="Vagvolgyi C."/>
            <person name="Papp T."/>
            <person name="Martin F.M."/>
            <person name="Miettinen O."/>
            <person name="Hibbett D.S."/>
            <person name="Nagy L.G."/>
        </authorList>
    </citation>
    <scope>NUCLEOTIDE SEQUENCE [LARGE SCALE GENOMIC DNA]</scope>
    <source>
        <strain evidence="2 3">CBS 962.96</strain>
    </source>
</reference>
<evidence type="ECO:0000313" key="2">
    <source>
        <dbReference type="EMBL" id="THU82293.1"/>
    </source>
</evidence>
<name>A0A4S8L1Z7_DENBC</name>
<proteinExistence type="predicted"/>
<accession>A0A4S8L1Z7</accession>
<feature type="non-terminal residue" evidence="2">
    <location>
        <position position="162"/>
    </location>
</feature>
<dbReference type="Gene3D" id="2.60.120.260">
    <property type="entry name" value="Galactose-binding domain-like"/>
    <property type="match status" value="1"/>
</dbReference>
<sequence length="162" mass="17780">MFLGLPLPLQALVLAFLFPPSKYVVVKAEFVPRNFTVDDSDPSIRWSSGWNVSDGNNTLDYGGAHHFSNQNDAFAEFTFTGVAAYFLSPLWPYSVQARIMVDGQNPMSIDLRDYSQPFSQDGGPETVTSAVRWSSGDLSNDTHTLNISFNNDGGSYVAVDAL</sequence>
<protein>
    <submittedName>
        <fullName evidence="2">Uncharacterized protein</fullName>
    </submittedName>
</protein>
<dbReference type="Proteomes" id="UP000297245">
    <property type="component" value="Unassembled WGS sequence"/>
</dbReference>
<dbReference type="AlphaFoldDB" id="A0A4S8L1Z7"/>
<keyword evidence="3" id="KW-1185">Reference proteome</keyword>